<dbReference type="RefSeq" id="WP_316757856.1">
    <property type="nucleotide sequence ID" value="NZ_BAABAK010000016.1"/>
</dbReference>
<dbReference type="PANTHER" id="PTHR41709">
    <property type="entry name" value="KAIB-LIKE PROTEIN 1"/>
    <property type="match status" value="1"/>
</dbReference>
<dbReference type="EMBL" id="BAABAK010000016">
    <property type="protein sequence ID" value="GAA3977625.1"/>
    <property type="molecule type" value="Genomic_DNA"/>
</dbReference>
<name>A0ABP7QA44_9SPHI</name>
<keyword evidence="3" id="KW-1185">Reference proteome</keyword>
<dbReference type="PANTHER" id="PTHR41709:SF2">
    <property type="entry name" value="CIRCADIAN CLOCK PROTEIN KAIB2"/>
    <property type="match status" value="1"/>
</dbReference>
<dbReference type="InterPro" id="IPR039022">
    <property type="entry name" value="KaiB-like"/>
</dbReference>
<dbReference type="SMART" id="SM01248">
    <property type="entry name" value="KaiB"/>
    <property type="match status" value="1"/>
</dbReference>
<organism evidence="2 3">
    <name type="scientific">Pedobacter ginsengiterrae</name>
    <dbReference type="NCBI Taxonomy" id="871696"/>
    <lineage>
        <taxon>Bacteria</taxon>
        <taxon>Pseudomonadati</taxon>
        <taxon>Bacteroidota</taxon>
        <taxon>Sphingobacteriia</taxon>
        <taxon>Sphingobacteriales</taxon>
        <taxon>Sphingobacteriaceae</taxon>
        <taxon>Pedobacter</taxon>
    </lineage>
</organism>
<protein>
    <submittedName>
        <fullName evidence="2">Circadian clock protein KaiB</fullName>
    </submittedName>
</protein>
<proteinExistence type="predicted"/>
<dbReference type="Gene3D" id="3.40.30.10">
    <property type="entry name" value="Glutaredoxin"/>
    <property type="match status" value="1"/>
</dbReference>
<dbReference type="CDD" id="cd02978">
    <property type="entry name" value="KaiB_like"/>
    <property type="match status" value="1"/>
</dbReference>
<evidence type="ECO:0000259" key="1">
    <source>
        <dbReference type="SMART" id="SM01248"/>
    </source>
</evidence>
<dbReference type="InterPro" id="IPR036249">
    <property type="entry name" value="Thioredoxin-like_sf"/>
</dbReference>
<comment type="caution">
    <text evidence="2">The sequence shown here is derived from an EMBL/GenBank/DDBJ whole genome shotgun (WGS) entry which is preliminary data.</text>
</comment>
<dbReference type="Proteomes" id="UP001501081">
    <property type="component" value="Unassembled WGS sequence"/>
</dbReference>
<feature type="domain" description="KaiB" evidence="1">
    <location>
        <begin position="21"/>
        <end position="102"/>
    </location>
</feature>
<dbReference type="SUPFAM" id="SSF52833">
    <property type="entry name" value="Thioredoxin-like"/>
    <property type="match status" value="1"/>
</dbReference>
<reference evidence="3" key="1">
    <citation type="journal article" date="2019" name="Int. J. Syst. Evol. Microbiol.">
        <title>The Global Catalogue of Microorganisms (GCM) 10K type strain sequencing project: providing services to taxonomists for standard genome sequencing and annotation.</title>
        <authorList>
            <consortium name="The Broad Institute Genomics Platform"/>
            <consortium name="The Broad Institute Genome Sequencing Center for Infectious Disease"/>
            <person name="Wu L."/>
            <person name="Ma J."/>
        </authorList>
    </citation>
    <scope>NUCLEOTIDE SEQUENCE [LARGE SCALE GENOMIC DNA]</scope>
    <source>
        <strain evidence="3">JCM 17338</strain>
    </source>
</reference>
<dbReference type="InterPro" id="IPR011649">
    <property type="entry name" value="KaiB_domain"/>
</dbReference>
<sequence length="104" mass="11929">MIEESDHLNPREDIVEHYILRLFIAGSSPISARAITNLRHICEEFLKDKYILEIIDAHQQPELVKEENVTALPMLIKKNPGPKKRLIGDFSDREKVLLGLGIRS</sequence>
<evidence type="ECO:0000313" key="3">
    <source>
        <dbReference type="Proteomes" id="UP001501081"/>
    </source>
</evidence>
<dbReference type="Pfam" id="PF07689">
    <property type="entry name" value="KaiB"/>
    <property type="match status" value="1"/>
</dbReference>
<accession>A0ABP7QA44</accession>
<evidence type="ECO:0000313" key="2">
    <source>
        <dbReference type="EMBL" id="GAA3977625.1"/>
    </source>
</evidence>
<gene>
    <name evidence="2" type="primary">kaiB_2</name>
    <name evidence="2" type="ORF">GCM10022246_32400</name>
</gene>